<dbReference type="PROSITE" id="PS51257">
    <property type="entry name" value="PROKAR_LIPOPROTEIN"/>
    <property type="match status" value="1"/>
</dbReference>
<dbReference type="Pfam" id="PF13229">
    <property type="entry name" value="Beta_helix"/>
    <property type="match status" value="1"/>
</dbReference>
<dbReference type="InterPro" id="IPR012334">
    <property type="entry name" value="Pectin_lyas_fold"/>
</dbReference>
<keyword evidence="1" id="KW-0732">Signal</keyword>
<dbReference type="InterPro" id="IPR006626">
    <property type="entry name" value="PbH1"/>
</dbReference>
<dbReference type="InterPro" id="IPR011050">
    <property type="entry name" value="Pectin_lyase_fold/virulence"/>
</dbReference>
<dbReference type="OrthoDB" id="9807425at2"/>
<accession>A0A4R4PMN9</accession>
<evidence type="ECO:0000256" key="1">
    <source>
        <dbReference type="SAM" id="SignalP"/>
    </source>
</evidence>
<dbReference type="InterPro" id="IPR039448">
    <property type="entry name" value="Beta_helix"/>
</dbReference>
<organism evidence="3 4">
    <name type="scientific">Kribbella albertanoniae</name>
    <dbReference type="NCBI Taxonomy" id="1266829"/>
    <lineage>
        <taxon>Bacteria</taxon>
        <taxon>Bacillati</taxon>
        <taxon>Actinomycetota</taxon>
        <taxon>Actinomycetes</taxon>
        <taxon>Propionibacteriales</taxon>
        <taxon>Kribbellaceae</taxon>
        <taxon>Kribbella</taxon>
    </lineage>
</organism>
<dbReference type="Proteomes" id="UP000295075">
    <property type="component" value="Unassembled WGS sequence"/>
</dbReference>
<name>A0A4R4PMN9_9ACTN</name>
<evidence type="ECO:0000313" key="4">
    <source>
        <dbReference type="Proteomes" id="UP000295075"/>
    </source>
</evidence>
<dbReference type="EMBL" id="SMKA01000165">
    <property type="protein sequence ID" value="TDC23392.1"/>
    <property type="molecule type" value="Genomic_DNA"/>
</dbReference>
<sequence>MRRRVIVGGVPLRSAAVLAGFALLLSGCTSSNDGPGNAGTVTTTVTVPTAPPAAAAAVLGPTGPSTAKACSGVDIPVGADPQQVIGEHPAGTTYCFAKGLHRISKPIEPREGDRFGGGPDVVLTGSKQLTGWTRDGSRWVVRGVLPAAYPLKGQCEDNRTNPCQRGEQLFFDGQHLTRVMSAKDLQPGTFYGDYDTNTVYVADDPSGRAVEMSRTTAAFVSSAERVTITGLTIEHFASRPQGGALEAGRGWRITGNEVRWNHAVGVMLIEADGAQVSRNTIADNGQLGLGQYKSADAKVTANLVTRNNTDGFWIADWESGGIKSTRSSGEVSGNDIIGNRGVGLWSDIAEYDRRISANRIRDNAADGIRYEISYAGVIEKNVVEGNGFGTGRGSGGSLWDGGGINVNTSAGVQVRGNLVKDNRNGISIQSRTRGEGPRGRYVLSDVIVEGNLIVLKDDGSSTGVVENKGSPTTSGAITFRRNNYRIPGSTRFAYRGKSLTWPQWQEAGFDQDSVTG</sequence>
<evidence type="ECO:0000259" key="2">
    <source>
        <dbReference type="Pfam" id="PF13229"/>
    </source>
</evidence>
<dbReference type="SUPFAM" id="SSF51126">
    <property type="entry name" value="Pectin lyase-like"/>
    <property type="match status" value="1"/>
</dbReference>
<comment type="caution">
    <text evidence="3">The sequence shown here is derived from an EMBL/GenBank/DDBJ whole genome shotgun (WGS) entry which is preliminary data.</text>
</comment>
<evidence type="ECO:0000313" key="3">
    <source>
        <dbReference type="EMBL" id="TDC23392.1"/>
    </source>
</evidence>
<feature type="domain" description="Right handed beta helix" evidence="2">
    <location>
        <begin position="248"/>
        <end position="418"/>
    </location>
</feature>
<proteinExistence type="predicted"/>
<dbReference type="RefSeq" id="WP_132411874.1">
    <property type="nucleotide sequence ID" value="NZ_SMKA01000165.1"/>
</dbReference>
<dbReference type="SMART" id="SM00710">
    <property type="entry name" value="PbH1"/>
    <property type="match status" value="6"/>
</dbReference>
<feature type="signal peptide" evidence="1">
    <location>
        <begin position="1"/>
        <end position="19"/>
    </location>
</feature>
<keyword evidence="4" id="KW-1185">Reference proteome</keyword>
<protein>
    <submittedName>
        <fullName evidence="3">Right-handed parallel beta-helix repeat-containing protein</fullName>
    </submittedName>
</protein>
<dbReference type="AlphaFoldDB" id="A0A4R4PMN9"/>
<gene>
    <name evidence="3" type="ORF">E1261_28525</name>
</gene>
<dbReference type="Gene3D" id="2.160.20.10">
    <property type="entry name" value="Single-stranded right-handed beta-helix, Pectin lyase-like"/>
    <property type="match status" value="2"/>
</dbReference>
<feature type="chain" id="PRO_5039686026" evidence="1">
    <location>
        <begin position="20"/>
        <end position="516"/>
    </location>
</feature>
<reference evidence="3 4" key="1">
    <citation type="submission" date="2019-03" db="EMBL/GenBank/DDBJ databases">
        <title>Draft genome sequences of novel Actinobacteria.</title>
        <authorList>
            <person name="Sahin N."/>
            <person name="Ay H."/>
            <person name="Saygin H."/>
        </authorList>
    </citation>
    <scope>NUCLEOTIDE SEQUENCE [LARGE SCALE GENOMIC DNA]</scope>
    <source>
        <strain evidence="3 4">JCM 30547</strain>
    </source>
</reference>